<dbReference type="InterPro" id="IPR021549">
    <property type="entry name" value="DUF2894"/>
</dbReference>
<reference evidence="2 3" key="1">
    <citation type="submission" date="2023-08" db="EMBL/GenBank/DDBJ databases">
        <title>Rhodoferax potami sp. nov. and Rhodoferax mekongensis sp. nov., isolated from the Mekong River in Thailand.</title>
        <authorList>
            <person name="Kitikhun S."/>
            <person name="Charoenyingcharoen P."/>
            <person name="Siriarchawattana P."/>
            <person name="Likhitrattanapisal S."/>
            <person name="Nilsakha T."/>
            <person name="Chanpet A."/>
            <person name="Rattanawaree P."/>
            <person name="Ingsriswang S."/>
        </authorList>
    </citation>
    <scope>NUCLEOTIDE SEQUENCE [LARGE SCALE GENOMIC DNA]</scope>
    <source>
        <strain evidence="2 3">TBRC 17660</strain>
    </source>
</reference>
<evidence type="ECO:0000256" key="1">
    <source>
        <dbReference type="SAM" id="MobiDB-lite"/>
    </source>
</evidence>
<evidence type="ECO:0000313" key="3">
    <source>
        <dbReference type="Proteomes" id="UP001321700"/>
    </source>
</evidence>
<organism evidence="2 3">
    <name type="scientific">Rhodoferax potami</name>
    <dbReference type="NCBI Taxonomy" id="3068338"/>
    <lineage>
        <taxon>Bacteria</taxon>
        <taxon>Pseudomonadati</taxon>
        <taxon>Pseudomonadota</taxon>
        <taxon>Betaproteobacteria</taxon>
        <taxon>Burkholderiales</taxon>
        <taxon>Comamonadaceae</taxon>
        <taxon>Rhodoferax</taxon>
    </lineage>
</organism>
<dbReference type="Proteomes" id="UP001321700">
    <property type="component" value="Unassembled WGS sequence"/>
</dbReference>
<feature type="compositionally biased region" description="Basic residues" evidence="1">
    <location>
        <begin position="207"/>
        <end position="217"/>
    </location>
</feature>
<gene>
    <name evidence="2" type="ORF">RAE19_09620</name>
</gene>
<accession>A0ABU3KMC8</accession>
<feature type="compositionally biased region" description="Low complexity" evidence="1">
    <location>
        <begin position="197"/>
        <end position="206"/>
    </location>
</feature>
<dbReference type="EMBL" id="JAVBIK010000001">
    <property type="protein sequence ID" value="MDT7518965.1"/>
    <property type="molecule type" value="Genomic_DNA"/>
</dbReference>
<dbReference type="RefSeq" id="WP_313874679.1">
    <property type="nucleotide sequence ID" value="NZ_JAVBIK010000001.1"/>
</dbReference>
<feature type="region of interest" description="Disordered" evidence="1">
    <location>
        <begin position="197"/>
        <end position="217"/>
    </location>
</feature>
<proteinExistence type="predicted"/>
<dbReference type="Pfam" id="PF11445">
    <property type="entry name" value="DUF2894"/>
    <property type="match status" value="1"/>
</dbReference>
<keyword evidence="3" id="KW-1185">Reference proteome</keyword>
<sequence>MTEAAAPADQLLATLDALRSAGRQALDPVRFRYLETLAQRLPTQSGAVQHHLCTALGNALADFERRWAIAPARLSSPAAPGRAPLRRAGLNSLKALNTQLRVPQAGAPHGAAPTPARGVPEMKSVQQFKQAWGRMKVQDQVGHALTQGPANAGPLNSHRLVLRTLGLMQDLSPAYLHHFMSHLDTLLQLDALTLPQAPKAAKSAKASARKSKTKDKS</sequence>
<protein>
    <submittedName>
        <fullName evidence="2">DUF2894 domain-containing protein</fullName>
    </submittedName>
</protein>
<evidence type="ECO:0000313" key="2">
    <source>
        <dbReference type="EMBL" id="MDT7518965.1"/>
    </source>
</evidence>
<name>A0ABU3KMC8_9BURK</name>
<comment type="caution">
    <text evidence="2">The sequence shown here is derived from an EMBL/GenBank/DDBJ whole genome shotgun (WGS) entry which is preliminary data.</text>
</comment>